<keyword evidence="2" id="KW-0472">Membrane</keyword>
<feature type="compositionally biased region" description="Basic and acidic residues" evidence="1">
    <location>
        <begin position="7"/>
        <end position="23"/>
    </location>
</feature>
<dbReference type="RefSeq" id="WP_092370626.1">
    <property type="nucleotide sequence ID" value="NZ_BMGV01000012.1"/>
</dbReference>
<proteinExistence type="predicted"/>
<evidence type="ECO:0000313" key="4">
    <source>
        <dbReference type="Proteomes" id="UP000199379"/>
    </source>
</evidence>
<evidence type="ECO:0000256" key="2">
    <source>
        <dbReference type="SAM" id="Phobius"/>
    </source>
</evidence>
<evidence type="ECO:0000313" key="3">
    <source>
        <dbReference type="EMBL" id="SEK04252.1"/>
    </source>
</evidence>
<sequence length="103" mass="11541">MSNSPFDPDKSLTEAQLERERAGAPRPVVEDTSGDPDEGYRAHPAARIFVRGPWEMAATIIIAVGVFMLMQPFVMWAYTYSFFVTLIGTVMFIVVSHFPEGRD</sequence>
<keyword evidence="4" id="KW-1185">Reference proteome</keyword>
<gene>
    <name evidence="3" type="ORF">SAMN05444007_11321</name>
</gene>
<feature type="transmembrane region" description="Helical" evidence="2">
    <location>
        <begin position="56"/>
        <end position="74"/>
    </location>
</feature>
<protein>
    <submittedName>
        <fullName evidence="3">Uncharacterized protein</fullName>
    </submittedName>
</protein>
<dbReference type="EMBL" id="FNYD01000013">
    <property type="protein sequence ID" value="SEK04252.1"/>
    <property type="molecule type" value="Genomic_DNA"/>
</dbReference>
<dbReference type="OrthoDB" id="9807249at2"/>
<dbReference type="STRING" id="1227549.SAMN05444007_11321"/>
<accession>A0A1H7DX19</accession>
<feature type="region of interest" description="Disordered" evidence="1">
    <location>
        <begin position="1"/>
        <end position="40"/>
    </location>
</feature>
<organism evidence="3 4">
    <name type="scientific">Cribrihabitans marinus</name>
    <dbReference type="NCBI Taxonomy" id="1227549"/>
    <lineage>
        <taxon>Bacteria</taxon>
        <taxon>Pseudomonadati</taxon>
        <taxon>Pseudomonadota</taxon>
        <taxon>Alphaproteobacteria</taxon>
        <taxon>Rhodobacterales</taxon>
        <taxon>Paracoccaceae</taxon>
        <taxon>Cribrihabitans</taxon>
    </lineage>
</organism>
<keyword evidence="2" id="KW-1133">Transmembrane helix</keyword>
<reference evidence="3 4" key="1">
    <citation type="submission" date="2016-10" db="EMBL/GenBank/DDBJ databases">
        <authorList>
            <person name="de Groot N.N."/>
        </authorList>
    </citation>
    <scope>NUCLEOTIDE SEQUENCE [LARGE SCALE GENOMIC DNA]</scope>
    <source>
        <strain evidence="3 4">DSM 29340</strain>
    </source>
</reference>
<evidence type="ECO:0000256" key="1">
    <source>
        <dbReference type="SAM" id="MobiDB-lite"/>
    </source>
</evidence>
<feature type="transmembrane region" description="Helical" evidence="2">
    <location>
        <begin position="80"/>
        <end position="98"/>
    </location>
</feature>
<keyword evidence="2" id="KW-0812">Transmembrane</keyword>
<dbReference type="Proteomes" id="UP000199379">
    <property type="component" value="Unassembled WGS sequence"/>
</dbReference>
<dbReference type="AlphaFoldDB" id="A0A1H7DX19"/>
<name>A0A1H7DX19_9RHOB</name>